<dbReference type="Proteomes" id="UP000183810">
    <property type="component" value="Chromosome"/>
</dbReference>
<dbReference type="GO" id="GO:0008686">
    <property type="term" value="F:3,4-dihydroxy-2-butanone-4-phosphate synthase activity"/>
    <property type="evidence" value="ECO:0007669"/>
    <property type="project" value="UniProtKB-EC"/>
</dbReference>
<dbReference type="GO" id="GO:0003935">
    <property type="term" value="F:GTP cyclohydrolase II activity"/>
    <property type="evidence" value="ECO:0007669"/>
    <property type="project" value="TreeGrafter"/>
</dbReference>
<evidence type="ECO:0000313" key="6">
    <source>
        <dbReference type="EMBL" id="APE34693.1"/>
    </source>
</evidence>
<sequence>MSESIRRVERAVADLVNGKTIVLISHGSEVADGYLIVAAEKATTSAVSFMVRHTSGFICAAVTDEVCARVQLPAVADDPDPTGDRFTVAVDAATGVTTGISAEDRARTFRQIADSSSGPTSFTRPGHVIPIRVHSSGVLGRRRPAEAAADLMRAAGLAEVGALAALVSVNDPTGMADSRESCAFASIHDLNWLSVEDVVTYRRSIESNVRQTFLTERETAYGMVEAIGFQSEVTDCDYVTYRSVGSVTAADALVLVRFESDSASHLPFPPGQADSILTTTLAKDGALVLIGRCSDRVDVEQLSSTVGHQATSGRLADIAQILRIAGVTEPRLVEAPNGLSETLSHLGFLQAPLMRGQDRRDPEVLTDSSAGGHRLRFAIRSAF</sequence>
<proteinExistence type="predicted"/>
<dbReference type="InterPro" id="IPR017945">
    <property type="entry name" value="DHBP_synth_RibB-like_a/b_dom"/>
</dbReference>
<protein>
    <recommendedName>
        <fullName evidence="3">3,4-dihydroxy-2-butanone-4-phosphate synthase</fullName>
        <ecNumber evidence="3">4.1.99.12</ecNumber>
    </recommendedName>
</protein>
<evidence type="ECO:0000313" key="7">
    <source>
        <dbReference type="Proteomes" id="UP000183810"/>
    </source>
</evidence>
<dbReference type="EC" id="4.1.99.12" evidence="3"/>
<dbReference type="OrthoDB" id="9803667at2"/>
<comment type="function">
    <text evidence="1">Catalyzes the conversion of D-ribulose 5-phosphate to formate and 3,4-dihydroxy-2-butanone 4-phosphate.</text>
</comment>
<evidence type="ECO:0000256" key="2">
    <source>
        <dbReference type="ARBA" id="ARBA00004904"/>
    </source>
</evidence>
<keyword evidence="7" id="KW-1185">Reference proteome</keyword>
<keyword evidence="4" id="KW-0686">Riboflavin biosynthesis</keyword>
<dbReference type="GO" id="GO:0005829">
    <property type="term" value="C:cytosol"/>
    <property type="evidence" value="ECO:0007669"/>
    <property type="project" value="TreeGrafter"/>
</dbReference>
<dbReference type="Gene3D" id="3.90.870.10">
    <property type="entry name" value="DHBP synthase"/>
    <property type="match status" value="1"/>
</dbReference>
<organism evidence="6 7">
    <name type="scientific">Nocardia mangyaensis</name>
    <dbReference type="NCBI Taxonomy" id="2213200"/>
    <lineage>
        <taxon>Bacteria</taxon>
        <taxon>Bacillati</taxon>
        <taxon>Actinomycetota</taxon>
        <taxon>Actinomycetes</taxon>
        <taxon>Mycobacteriales</taxon>
        <taxon>Nocardiaceae</taxon>
        <taxon>Nocardia</taxon>
    </lineage>
</organism>
<evidence type="ECO:0000256" key="4">
    <source>
        <dbReference type="ARBA" id="ARBA00022619"/>
    </source>
</evidence>
<keyword evidence="5" id="KW-0479">Metal-binding</keyword>
<dbReference type="GO" id="GO:0009231">
    <property type="term" value="P:riboflavin biosynthetic process"/>
    <property type="evidence" value="ECO:0007669"/>
    <property type="project" value="UniProtKB-UniPathway"/>
</dbReference>
<accession>A0A1J0VRN7</accession>
<dbReference type="GO" id="GO:0046872">
    <property type="term" value="F:metal ion binding"/>
    <property type="evidence" value="ECO:0007669"/>
    <property type="project" value="UniProtKB-KW"/>
</dbReference>
<gene>
    <name evidence="6" type="ORF">BOX37_12840</name>
</gene>
<dbReference type="Pfam" id="PF00926">
    <property type="entry name" value="DHBP_synthase"/>
    <property type="match status" value="1"/>
</dbReference>
<dbReference type="AlphaFoldDB" id="A0A1J0VRN7"/>
<evidence type="ECO:0000256" key="3">
    <source>
        <dbReference type="ARBA" id="ARBA00012153"/>
    </source>
</evidence>
<dbReference type="PANTHER" id="PTHR21327">
    <property type="entry name" value="GTP CYCLOHYDROLASE II-RELATED"/>
    <property type="match status" value="1"/>
</dbReference>
<dbReference type="UniPathway" id="UPA00275">
    <property type="reaction ID" value="UER00399"/>
</dbReference>
<evidence type="ECO:0000256" key="1">
    <source>
        <dbReference type="ARBA" id="ARBA00002284"/>
    </source>
</evidence>
<comment type="pathway">
    <text evidence="2">Cofactor biosynthesis; riboflavin biosynthesis; 2-hydroxy-3-oxobutyl phosphate from D-ribulose 5-phosphate: step 1/1.</text>
</comment>
<dbReference type="PANTHER" id="PTHR21327:SF18">
    <property type="entry name" value="3,4-DIHYDROXY-2-BUTANONE 4-PHOSPHATE SYNTHASE"/>
    <property type="match status" value="1"/>
</dbReference>
<evidence type="ECO:0000256" key="5">
    <source>
        <dbReference type="ARBA" id="ARBA00022723"/>
    </source>
</evidence>
<dbReference type="RefSeq" id="WP_071927874.1">
    <property type="nucleotide sequence ID" value="NZ_CP018082.1"/>
</dbReference>
<dbReference type="KEGG" id="nsl:BOX37_12840"/>
<dbReference type="InterPro" id="IPR000422">
    <property type="entry name" value="DHBP_synthase_RibB"/>
</dbReference>
<name>A0A1J0VRN7_9NOCA</name>
<reference evidence="6" key="1">
    <citation type="submission" date="2016-11" db="EMBL/GenBank/DDBJ databases">
        <authorList>
            <person name="Jaros S."/>
            <person name="Januszkiewicz K."/>
            <person name="Wedrychowicz H."/>
        </authorList>
    </citation>
    <scope>NUCLEOTIDE SEQUENCE [LARGE SCALE GENOMIC DNA]</scope>
    <source>
        <strain evidence="6">Y48</strain>
    </source>
</reference>
<dbReference type="SUPFAM" id="SSF55821">
    <property type="entry name" value="YrdC/RibB"/>
    <property type="match status" value="1"/>
</dbReference>
<dbReference type="EMBL" id="CP018082">
    <property type="protein sequence ID" value="APE34693.1"/>
    <property type="molecule type" value="Genomic_DNA"/>
</dbReference>